<sequence length="217" mass="25465">MENLCTPQKTCFASPKNCIIENCHIIISISENTTELYTYNLDFTEIVSIYTYENNRRQDNMVLCFGGLAKCFLGREEKRESYRIERKQITELNTIRGIYGQYLYKFPRILFETGQNFTYAYRTSDPGDEISRKWFVKLHHFPGSKEHSEFRLNLDDIDSKTISELYETYGNMSPPDEYETDIPVDPIPRNKKGFVNTISIHDLLRDRFVSNTSAPIF</sequence>
<accession>Q20743</accession>
<dbReference type="PaxDb" id="6239-F54B11.9"/>
<gene>
    <name evidence="1" type="ORF">CELE_F54B11.9</name>
    <name evidence="1 3" type="ORF">F54B11.9</name>
</gene>
<dbReference type="UCSC" id="F54B11.9">
    <property type="organism name" value="c. elegans"/>
</dbReference>
<keyword evidence="2" id="KW-1185">Reference proteome</keyword>
<dbReference type="OrthoDB" id="10563946at2759"/>
<dbReference type="AlphaFoldDB" id="Q20743"/>
<organism evidence="1 2">
    <name type="scientific">Caenorhabditis elegans</name>
    <dbReference type="NCBI Taxonomy" id="6239"/>
    <lineage>
        <taxon>Eukaryota</taxon>
        <taxon>Metazoa</taxon>
        <taxon>Ecdysozoa</taxon>
        <taxon>Nematoda</taxon>
        <taxon>Chromadorea</taxon>
        <taxon>Rhabditida</taxon>
        <taxon>Rhabditina</taxon>
        <taxon>Rhabditomorpha</taxon>
        <taxon>Rhabditoidea</taxon>
        <taxon>Rhabditidae</taxon>
        <taxon>Peloderinae</taxon>
        <taxon>Caenorhabditis</taxon>
    </lineage>
</organism>
<name>Q20743_CAEEL</name>
<dbReference type="CTD" id="186216"/>
<protein>
    <submittedName>
        <fullName evidence="1">CUB domain-containing protein</fullName>
    </submittedName>
</protein>
<evidence type="ECO:0000313" key="2">
    <source>
        <dbReference type="Proteomes" id="UP000001940"/>
    </source>
</evidence>
<dbReference type="EMBL" id="BX284606">
    <property type="protein sequence ID" value="CAA94140.2"/>
    <property type="molecule type" value="Genomic_DNA"/>
</dbReference>
<dbReference type="HOGENOM" id="CLU_1273289_0_0_1"/>
<dbReference type="GeneID" id="186216"/>
<evidence type="ECO:0000313" key="3">
    <source>
        <dbReference type="WormBase" id="F54B11.9"/>
    </source>
</evidence>
<evidence type="ECO:0000313" key="1">
    <source>
        <dbReference type="EMBL" id="CAA94140.2"/>
    </source>
</evidence>
<proteinExistence type="predicted"/>
<dbReference type="FunCoup" id="Q20743">
    <property type="interactions" value="254"/>
</dbReference>
<dbReference type="InParanoid" id="Q20743"/>
<dbReference type="Proteomes" id="UP000001940">
    <property type="component" value="Chromosome X"/>
</dbReference>
<dbReference type="RefSeq" id="NP_510280.2">
    <property type="nucleotide sequence ID" value="NM_077879.2"/>
</dbReference>
<dbReference type="WormBase" id="F54B11.9">
    <property type="protein sequence ID" value="CE47496"/>
    <property type="gene ID" value="WBGene00010032"/>
</dbReference>
<dbReference type="AGR" id="WB:WBGene00010032"/>
<dbReference type="eggNOG" id="ENOG502TIZW">
    <property type="taxonomic scope" value="Eukaryota"/>
</dbReference>
<dbReference type="Bgee" id="WBGene00010032">
    <property type="expression patterns" value="Expressed in larva"/>
</dbReference>
<dbReference type="PIR" id="T22606">
    <property type="entry name" value="T22606"/>
</dbReference>
<dbReference type="OMA" id="CHIIISI"/>
<dbReference type="KEGG" id="cel:CELE_F54B11.9"/>
<reference evidence="1 2" key="1">
    <citation type="journal article" date="1998" name="Science">
        <title>Genome sequence of the nematode C. elegans: a platform for investigating biology.</title>
        <authorList>
            <consortium name="The C. elegans sequencing consortium"/>
            <person name="Sulson J.E."/>
            <person name="Waterston R."/>
        </authorList>
    </citation>
    <scope>NUCLEOTIDE SEQUENCE [LARGE SCALE GENOMIC DNA]</scope>
    <source>
        <strain evidence="1 2">Bristol N2</strain>
    </source>
</reference>